<accession>A0AAE0KAB1</accession>
<dbReference type="PANTHER" id="PTHR38166">
    <property type="entry name" value="C2H2-TYPE DOMAIN-CONTAINING PROTEIN-RELATED"/>
    <property type="match status" value="1"/>
</dbReference>
<feature type="compositionally biased region" description="Pro residues" evidence="1">
    <location>
        <begin position="141"/>
        <end position="152"/>
    </location>
</feature>
<gene>
    <name evidence="2" type="ORF">B0T24DRAFT_248777</name>
</gene>
<feature type="compositionally biased region" description="Low complexity" evidence="1">
    <location>
        <begin position="708"/>
        <end position="722"/>
    </location>
</feature>
<feature type="region of interest" description="Disordered" evidence="1">
    <location>
        <begin position="913"/>
        <end position="938"/>
    </location>
</feature>
<feature type="compositionally biased region" description="Basic and acidic residues" evidence="1">
    <location>
        <begin position="39"/>
        <end position="58"/>
    </location>
</feature>
<feature type="compositionally biased region" description="Low complexity" evidence="1">
    <location>
        <begin position="429"/>
        <end position="444"/>
    </location>
</feature>
<feature type="compositionally biased region" description="Low complexity" evidence="1">
    <location>
        <begin position="68"/>
        <end position="85"/>
    </location>
</feature>
<feature type="region of interest" description="Disordered" evidence="1">
    <location>
        <begin position="1"/>
        <end position="311"/>
    </location>
</feature>
<dbReference type="AlphaFoldDB" id="A0AAE0KAB1"/>
<protein>
    <recommendedName>
        <fullName evidence="4">C2H2-type domain-containing protein</fullName>
    </recommendedName>
</protein>
<evidence type="ECO:0000256" key="1">
    <source>
        <dbReference type="SAM" id="MobiDB-lite"/>
    </source>
</evidence>
<evidence type="ECO:0000313" key="2">
    <source>
        <dbReference type="EMBL" id="KAK3372984.1"/>
    </source>
</evidence>
<proteinExistence type="predicted"/>
<feature type="compositionally biased region" description="Polar residues" evidence="1">
    <location>
        <begin position="179"/>
        <end position="197"/>
    </location>
</feature>
<comment type="caution">
    <text evidence="2">The sequence shown here is derived from an EMBL/GenBank/DDBJ whole genome shotgun (WGS) entry which is preliminary data.</text>
</comment>
<evidence type="ECO:0000313" key="3">
    <source>
        <dbReference type="Proteomes" id="UP001287356"/>
    </source>
</evidence>
<name>A0AAE0KAB1_9PEZI</name>
<sequence>MDSNMPASADTAGQHAEAPLMASSNKPAPVDTPHRGVVARREKDAVPAQHVDRQDSDSSWRSAFQGRTDTISSMSTASSITEPSSPVAATFHDEPTIVDYASPSSSRHSSFYYRTGPSRTSSIALTDLDKSSPFQALPSPNNTPTPISTPTPRPRRLQDLTMAPVSHRGSFGRHPGPSLSHTGSSPGSRRGSNQSAAPYSGLAAAHPGHNTSLGIPDNDSERSLSPPTSPELQAEQDTAVKVEAPDKAMLSGVGAIADESLAPMDDNDDDNDGGITPVDARPNNPHARDTPACKSPKEEQSWIPDGDTSDSMVEDDAVLRLEPRDRLVQDVCDRLLRDVFGVELKDLDPTGAGAEAYKSVSYCLDELSHVVPASALPNPGDFVHKASPGDTGSTPTRYVGAGGDAGAGADRSNKQDTGNGNGGQKRPLDNGGNDPNNDGSSDGNGPDGGGGPGGKKPRLMSEPQDQNLSCPFRKRNPVRFNVRDHQSCAVQSFPDISQLKRHVKNFHKPRSASVFACPRCKQDMKTKETYEKHLAVPNNKICTPQEVPPSPDPESGITSRIEDLLNGRKANSKIDTWDSLWRTLFPLDLDPLDPDFVPPIELDEVWFEFQDDLNREDLRLRMQQEEMRCLEDDGDVSDSVERRIAVCNAHIEHVFDKCRAKTNNLSGQPRRKRGSATSRQVATASPEDQRYLTLSRNIPKKQGGGSPSNGSSLSSSLDTNSNGSWAKIGQSLMQAPTSGVEYPVSMGGDAMIATATGGVGPHMGPVNVMPALAPGPGLVQEGSGLHHHRMASSDSGVSGFGAPYHNDMTPRGGNNHNNAYADDMFHHHQQHQQQQQQQASGGYGGHRHVHPHAHYPVMPVSSYPDQNVPLMSRPGGLPLRLPVQMPDPSLPEAMNQGYFPHSYPAVTEDTEYDDYTSQTQHSMGSNGGGSDSTGNYLG</sequence>
<reference evidence="2" key="2">
    <citation type="submission" date="2023-06" db="EMBL/GenBank/DDBJ databases">
        <authorList>
            <consortium name="Lawrence Berkeley National Laboratory"/>
            <person name="Haridas S."/>
            <person name="Hensen N."/>
            <person name="Bonometti L."/>
            <person name="Westerberg I."/>
            <person name="Brannstrom I.O."/>
            <person name="Guillou S."/>
            <person name="Cros-Aarteil S."/>
            <person name="Calhoun S."/>
            <person name="Kuo A."/>
            <person name="Mondo S."/>
            <person name="Pangilinan J."/>
            <person name="Riley R."/>
            <person name="Labutti K."/>
            <person name="Andreopoulos B."/>
            <person name="Lipzen A."/>
            <person name="Chen C."/>
            <person name="Yanf M."/>
            <person name="Daum C."/>
            <person name="Ng V."/>
            <person name="Clum A."/>
            <person name="Steindorff A."/>
            <person name="Ohm R."/>
            <person name="Martin F."/>
            <person name="Silar P."/>
            <person name="Natvig D."/>
            <person name="Lalanne C."/>
            <person name="Gautier V."/>
            <person name="Ament-Velasquez S.L."/>
            <person name="Kruys A."/>
            <person name="Hutchinson M.I."/>
            <person name="Powell A.J."/>
            <person name="Barry K."/>
            <person name="Miller A.N."/>
            <person name="Grigoriev I.V."/>
            <person name="Debuchy R."/>
            <person name="Gladieux P."/>
            <person name="Thoren M.H."/>
            <person name="Johannesson H."/>
        </authorList>
    </citation>
    <scope>NUCLEOTIDE SEQUENCE</scope>
    <source>
        <strain evidence="2">CBS 958.72</strain>
    </source>
</reference>
<feature type="region of interest" description="Disordered" evidence="1">
    <location>
        <begin position="826"/>
        <end position="847"/>
    </location>
</feature>
<feature type="region of interest" description="Disordered" evidence="1">
    <location>
        <begin position="886"/>
        <end position="905"/>
    </location>
</feature>
<feature type="compositionally biased region" description="Gly residues" evidence="1">
    <location>
        <begin position="925"/>
        <end position="938"/>
    </location>
</feature>
<feature type="region of interest" description="Disordered" evidence="1">
    <location>
        <begin position="381"/>
        <end position="473"/>
    </location>
</feature>
<feature type="compositionally biased region" description="Gly residues" evidence="1">
    <location>
        <begin position="445"/>
        <end position="454"/>
    </location>
</feature>
<reference evidence="2" key="1">
    <citation type="journal article" date="2023" name="Mol. Phylogenet. Evol.">
        <title>Genome-scale phylogeny and comparative genomics of the fungal order Sordariales.</title>
        <authorList>
            <person name="Hensen N."/>
            <person name="Bonometti L."/>
            <person name="Westerberg I."/>
            <person name="Brannstrom I.O."/>
            <person name="Guillou S."/>
            <person name="Cros-Aarteil S."/>
            <person name="Calhoun S."/>
            <person name="Haridas S."/>
            <person name="Kuo A."/>
            <person name="Mondo S."/>
            <person name="Pangilinan J."/>
            <person name="Riley R."/>
            <person name="LaButti K."/>
            <person name="Andreopoulos B."/>
            <person name="Lipzen A."/>
            <person name="Chen C."/>
            <person name="Yan M."/>
            <person name="Daum C."/>
            <person name="Ng V."/>
            <person name="Clum A."/>
            <person name="Steindorff A."/>
            <person name="Ohm R.A."/>
            <person name="Martin F."/>
            <person name="Silar P."/>
            <person name="Natvig D.O."/>
            <person name="Lalanne C."/>
            <person name="Gautier V."/>
            <person name="Ament-Velasquez S.L."/>
            <person name="Kruys A."/>
            <person name="Hutchinson M.I."/>
            <person name="Powell A.J."/>
            <person name="Barry K."/>
            <person name="Miller A.N."/>
            <person name="Grigoriev I.V."/>
            <person name="Debuchy R."/>
            <person name="Gladieux P."/>
            <person name="Hiltunen Thoren M."/>
            <person name="Johannesson H."/>
        </authorList>
    </citation>
    <scope>NUCLEOTIDE SEQUENCE</scope>
    <source>
        <strain evidence="2">CBS 958.72</strain>
    </source>
</reference>
<keyword evidence="3" id="KW-1185">Reference proteome</keyword>
<feature type="compositionally biased region" description="Basic and acidic residues" evidence="1">
    <location>
        <begin position="286"/>
        <end position="300"/>
    </location>
</feature>
<dbReference type="EMBL" id="JAULSN010000004">
    <property type="protein sequence ID" value="KAK3372984.1"/>
    <property type="molecule type" value="Genomic_DNA"/>
</dbReference>
<evidence type="ECO:0008006" key="4">
    <source>
        <dbReference type="Google" id="ProtNLM"/>
    </source>
</evidence>
<organism evidence="2 3">
    <name type="scientific">Lasiosphaeria ovina</name>
    <dbReference type="NCBI Taxonomy" id="92902"/>
    <lineage>
        <taxon>Eukaryota</taxon>
        <taxon>Fungi</taxon>
        <taxon>Dikarya</taxon>
        <taxon>Ascomycota</taxon>
        <taxon>Pezizomycotina</taxon>
        <taxon>Sordariomycetes</taxon>
        <taxon>Sordariomycetidae</taxon>
        <taxon>Sordariales</taxon>
        <taxon>Lasiosphaeriaceae</taxon>
        <taxon>Lasiosphaeria</taxon>
    </lineage>
</organism>
<dbReference type="Proteomes" id="UP001287356">
    <property type="component" value="Unassembled WGS sequence"/>
</dbReference>
<dbReference type="PANTHER" id="PTHR38166:SF1">
    <property type="entry name" value="C2H2-TYPE DOMAIN-CONTAINING PROTEIN"/>
    <property type="match status" value="1"/>
</dbReference>
<feature type="region of interest" description="Disordered" evidence="1">
    <location>
        <begin position="662"/>
        <end position="722"/>
    </location>
</feature>